<dbReference type="InterPro" id="IPR036388">
    <property type="entry name" value="WH-like_DNA-bd_sf"/>
</dbReference>
<dbReference type="SUPFAM" id="SSF46894">
    <property type="entry name" value="C-terminal effector domain of the bipartite response regulators"/>
    <property type="match status" value="1"/>
</dbReference>
<comment type="caution">
    <text evidence="5">The sequence shown here is derived from an EMBL/GenBank/DDBJ whole genome shotgun (WGS) entry which is preliminary data.</text>
</comment>
<evidence type="ECO:0000259" key="4">
    <source>
        <dbReference type="PROSITE" id="PS50043"/>
    </source>
</evidence>
<proteinExistence type="predicted"/>
<dbReference type="CDD" id="cd06170">
    <property type="entry name" value="LuxR_C_like"/>
    <property type="match status" value="1"/>
</dbReference>
<feature type="domain" description="HTH luxR-type" evidence="4">
    <location>
        <begin position="31"/>
        <end position="96"/>
    </location>
</feature>
<evidence type="ECO:0000313" key="5">
    <source>
        <dbReference type="EMBL" id="MFD1216028.1"/>
    </source>
</evidence>
<sequence>MLGLGWGAVATAARDGVDLHFALESARKRYLGTGVYQMSDRERQVVRLMAEGATSEEIADRLYLSVHTVKNHRKNILRKTGCRNSGQLVSRCIAAKIL</sequence>
<dbReference type="RefSeq" id="WP_230436097.1">
    <property type="nucleotide sequence ID" value="NZ_CP087715.1"/>
</dbReference>
<protein>
    <submittedName>
        <fullName evidence="5">Response regulator transcription factor</fullName>
    </submittedName>
</protein>
<dbReference type="PROSITE" id="PS50043">
    <property type="entry name" value="HTH_LUXR_2"/>
    <property type="match status" value="1"/>
</dbReference>
<evidence type="ECO:0000256" key="3">
    <source>
        <dbReference type="ARBA" id="ARBA00023163"/>
    </source>
</evidence>
<evidence type="ECO:0000256" key="1">
    <source>
        <dbReference type="ARBA" id="ARBA00023015"/>
    </source>
</evidence>
<evidence type="ECO:0000256" key="2">
    <source>
        <dbReference type="ARBA" id="ARBA00023125"/>
    </source>
</evidence>
<keyword evidence="2" id="KW-0238">DNA-binding</keyword>
<evidence type="ECO:0000313" key="6">
    <source>
        <dbReference type="Proteomes" id="UP001597264"/>
    </source>
</evidence>
<dbReference type="PANTHER" id="PTHR44688:SF16">
    <property type="entry name" value="DNA-BINDING TRANSCRIPTIONAL ACTIVATOR DEVR_DOSR"/>
    <property type="match status" value="1"/>
</dbReference>
<name>A0ABW3U5B0_9GAMM</name>
<accession>A0ABW3U5B0</accession>
<keyword evidence="1" id="KW-0805">Transcription regulation</keyword>
<keyword evidence="6" id="KW-1185">Reference proteome</keyword>
<keyword evidence="3" id="KW-0804">Transcription</keyword>
<reference evidence="6" key="1">
    <citation type="journal article" date="2019" name="Int. J. Syst. Evol. Microbiol.">
        <title>The Global Catalogue of Microorganisms (GCM) 10K type strain sequencing project: providing services to taxonomists for standard genome sequencing and annotation.</title>
        <authorList>
            <consortium name="The Broad Institute Genomics Platform"/>
            <consortium name="The Broad Institute Genome Sequencing Center for Infectious Disease"/>
            <person name="Wu L."/>
            <person name="Ma J."/>
        </authorList>
    </citation>
    <scope>NUCLEOTIDE SEQUENCE [LARGE SCALE GENOMIC DNA]</scope>
    <source>
        <strain evidence="6">CCUG 54356</strain>
    </source>
</reference>
<organism evidence="5 6">
    <name type="scientific">Microbulbifer celer</name>
    <dbReference type="NCBI Taxonomy" id="435905"/>
    <lineage>
        <taxon>Bacteria</taxon>
        <taxon>Pseudomonadati</taxon>
        <taxon>Pseudomonadota</taxon>
        <taxon>Gammaproteobacteria</taxon>
        <taxon>Cellvibrionales</taxon>
        <taxon>Microbulbiferaceae</taxon>
        <taxon>Microbulbifer</taxon>
    </lineage>
</organism>
<dbReference type="EMBL" id="JBHTLR010000005">
    <property type="protein sequence ID" value="MFD1216028.1"/>
    <property type="molecule type" value="Genomic_DNA"/>
</dbReference>
<dbReference type="Gene3D" id="1.10.10.10">
    <property type="entry name" value="Winged helix-like DNA-binding domain superfamily/Winged helix DNA-binding domain"/>
    <property type="match status" value="1"/>
</dbReference>
<dbReference type="Pfam" id="PF00196">
    <property type="entry name" value="GerE"/>
    <property type="match status" value="1"/>
</dbReference>
<dbReference type="PROSITE" id="PS00622">
    <property type="entry name" value="HTH_LUXR_1"/>
    <property type="match status" value="1"/>
</dbReference>
<dbReference type="PRINTS" id="PR00038">
    <property type="entry name" value="HTHLUXR"/>
</dbReference>
<dbReference type="InterPro" id="IPR016032">
    <property type="entry name" value="Sig_transdc_resp-reg_C-effctor"/>
</dbReference>
<gene>
    <name evidence="5" type="ORF">ACFQ2X_05400</name>
</gene>
<dbReference type="InterPro" id="IPR000792">
    <property type="entry name" value="Tscrpt_reg_LuxR_C"/>
</dbReference>
<dbReference type="Proteomes" id="UP001597264">
    <property type="component" value="Unassembled WGS sequence"/>
</dbReference>
<dbReference type="PANTHER" id="PTHR44688">
    <property type="entry name" value="DNA-BINDING TRANSCRIPTIONAL ACTIVATOR DEVR_DOSR"/>
    <property type="match status" value="1"/>
</dbReference>
<dbReference type="SMART" id="SM00421">
    <property type="entry name" value="HTH_LUXR"/>
    <property type="match status" value="1"/>
</dbReference>